<name>A0A673GRK6_9TELE</name>
<evidence type="ECO:0000256" key="5">
    <source>
        <dbReference type="ARBA" id="ARBA00023018"/>
    </source>
</evidence>
<evidence type="ECO:0000256" key="7">
    <source>
        <dbReference type="ARBA" id="ARBA00034101"/>
    </source>
</evidence>
<dbReference type="GO" id="GO:0098982">
    <property type="term" value="C:GABA-ergic synapse"/>
    <property type="evidence" value="ECO:0007669"/>
    <property type="project" value="TreeGrafter"/>
</dbReference>
<keyword evidence="3" id="KW-0863">Zinc-finger</keyword>
<accession>A0A673GRK6</accession>
<dbReference type="GO" id="GO:0035418">
    <property type="term" value="P:protein localization to synapse"/>
    <property type="evidence" value="ECO:0007669"/>
    <property type="project" value="TreeGrafter"/>
</dbReference>
<feature type="region of interest" description="Disordered" evidence="8">
    <location>
        <begin position="56"/>
        <end position="135"/>
    </location>
</feature>
<evidence type="ECO:0000256" key="3">
    <source>
        <dbReference type="ARBA" id="ARBA00022771"/>
    </source>
</evidence>
<feature type="compositionally biased region" description="Polar residues" evidence="8">
    <location>
        <begin position="150"/>
        <end position="162"/>
    </location>
</feature>
<feature type="compositionally biased region" description="Basic and acidic residues" evidence="8">
    <location>
        <begin position="293"/>
        <end position="314"/>
    </location>
</feature>
<dbReference type="GO" id="GO:0098882">
    <property type="term" value="F:structural constituent of presynaptic active zone"/>
    <property type="evidence" value="ECO:0007669"/>
    <property type="project" value="TreeGrafter"/>
</dbReference>
<dbReference type="Proteomes" id="UP000472270">
    <property type="component" value="Unassembled WGS sequence"/>
</dbReference>
<dbReference type="GO" id="GO:0008270">
    <property type="term" value="F:zinc ion binding"/>
    <property type="evidence" value="ECO:0007669"/>
    <property type="project" value="UniProtKB-KW"/>
</dbReference>
<dbReference type="PANTHER" id="PTHR14113">
    <property type="entry name" value="PICCOLO/BASSOON"/>
    <property type="match status" value="1"/>
</dbReference>
<evidence type="ECO:0000256" key="2">
    <source>
        <dbReference type="ARBA" id="ARBA00022737"/>
    </source>
</evidence>
<feature type="compositionally biased region" description="Polar residues" evidence="8">
    <location>
        <begin position="200"/>
        <end position="212"/>
    </location>
</feature>
<dbReference type="GO" id="GO:0098978">
    <property type="term" value="C:glutamatergic synapse"/>
    <property type="evidence" value="ECO:0007669"/>
    <property type="project" value="TreeGrafter"/>
</dbReference>
<dbReference type="PANTHER" id="PTHR14113:SF6">
    <property type="entry name" value="PROTEIN PICCOLO"/>
    <property type="match status" value="1"/>
</dbReference>
<feature type="domain" description="Zinc finger piccolo-type" evidence="9">
    <location>
        <begin position="327"/>
        <end position="367"/>
    </location>
</feature>
<evidence type="ECO:0000313" key="11">
    <source>
        <dbReference type="Proteomes" id="UP000472270"/>
    </source>
</evidence>
<evidence type="ECO:0000256" key="6">
    <source>
        <dbReference type="ARBA" id="ARBA00023273"/>
    </source>
</evidence>
<evidence type="ECO:0000256" key="4">
    <source>
        <dbReference type="ARBA" id="ARBA00022833"/>
    </source>
</evidence>
<protein>
    <recommendedName>
        <fullName evidence="9">Zinc finger piccolo-type domain-containing protein</fullName>
    </recommendedName>
</protein>
<dbReference type="GO" id="GO:1904071">
    <property type="term" value="P:presynaptic active zone assembly"/>
    <property type="evidence" value="ECO:0007669"/>
    <property type="project" value="TreeGrafter"/>
</dbReference>
<feature type="region of interest" description="Disordered" evidence="8">
    <location>
        <begin position="233"/>
        <end position="314"/>
    </location>
</feature>
<evidence type="ECO:0000313" key="10">
    <source>
        <dbReference type="Ensembl" id="ENSSRHP00000015980.1"/>
    </source>
</evidence>
<sequence length="686" mass="73032">MSAPLPKGEQIKEESGFFGFGFGGARSRSPSPQTAVSDKVFGFGSSILSSASNLISSAVQEESSTKTPPPSRKGSTVSQTLNKTTPTPPTSRKGSVAPRDAKQKPPEGESKTVVTSMQEPKPVQKTPDPNLAKPPHVKEWLCLTCQVQRTSGPLPAQPQSNKVPPASLEKKATQIPPSSENKQSVPAEQDKKPPVETKKPTITPTPNAQKSTGKVMGFGSSFLSSASNLISSAIQDESSTKTPPSSRKGSTVSQSSIKMTPTPPTSRKGSEASQPTQKIKPQEEAKLITAQKQDGKKKEENKPQDEMTKEPVVDVKINRPAPELPKACPLCKVDITRDPPNYNTCTECKDMVCNLCGFNPMPHQTEVRVLNFLGRCISALIHTPIPMSPKNKPDVIGKISTSAVTENQENKPTQATTQPPEMPKRDPSPAKSSVQQKPEPSKEESGFFSFGFGGVRSGSPQPSVTAVSGKVLGFGSSFLNSASNLISSAVQDESSTMPPTSGKASTASEMYAKTTTPPTSRKASVVSQASVKTPPTPPTSRKGSVPSQKVPPSDTKAPITDKPKEDKTDEKQVQQASAVPEASVVAVAAPKAENKACPLCKVYLNVGSKDTPNYNVCTECKNTVCNLCGFNPTPHQTEVRECYYSVITVANTLLTQKRNLHLSKMLDRSSSSVVLCSGLHAKSISC</sequence>
<proteinExistence type="predicted"/>
<feature type="compositionally biased region" description="Polar residues" evidence="8">
    <location>
        <begin position="235"/>
        <end position="279"/>
    </location>
</feature>
<feature type="compositionally biased region" description="Polar residues" evidence="8">
    <location>
        <begin position="175"/>
        <end position="186"/>
    </location>
</feature>
<dbReference type="Pfam" id="PF05715">
    <property type="entry name" value="zf-piccolo"/>
    <property type="match status" value="2"/>
</dbReference>
<feature type="region of interest" description="Disordered" evidence="8">
    <location>
        <begin position="402"/>
        <end position="463"/>
    </location>
</feature>
<organism evidence="10 11">
    <name type="scientific">Sinocyclocheilus rhinocerous</name>
    <dbReference type="NCBI Taxonomy" id="307959"/>
    <lineage>
        <taxon>Eukaryota</taxon>
        <taxon>Metazoa</taxon>
        <taxon>Chordata</taxon>
        <taxon>Craniata</taxon>
        <taxon>Vertebrata</taxon>
        <taxon>Euteleostomi</taxon>
        <taxon>Actinopterygii</taxon>
        <taxon>Neopterygii</taxon>
        <taxon>Teleostei</taxon>
        <taxon>Ostariophysi</taxon>
        <taxon>Cypriniformes</taxon>
        <taxon>Cyprinidae</taxon>
        <taxon>Cyprininae</taxon>
        <taxon>Sinocyclocheilus</taxon>
    </lineage>
</organism>
<keyword evidence="1" id="KW-0479">Metal-binding</keyword>
<comment type="subcellular location">
    <subcellularLocation>
        <location evidence="7">Presynaptic active zone</location>
    </subcellularLocation>
</comment>
<feature type="compositionally biased region" description="Polar residues" evidence="8">
    <location>
        <begin position="73"/>
        <end position="93"/>
    </location>
</feature>
<keyword evidence="11" id="KW-1185">Reference proteome</keyword>
<keyword evidence="4" id="KW-0862">Zinc</keyword>
<keyword evidence="5" id="KW-0770">Synapse</keyword>
<evidence type="ECO:0000256" key="1">
    <source>
        <dbReference type="ARBA" id="ARBA00022723"/>
    </source>
</evidence>
<dbReference type="InterPro" id="IPR013083">
    <property type="entry name" value="Znf_RING/FYVE/PHD"/>
</dbReference>
<feature type="compositionally biased region" description="Polar residues" evidence="8">
    <location>
        <begin position="489"/>
        <end position="547"/>
    </location>
</feature>
<feature type="compositionally biased region" description="Basic and acidic residues" evidence="8">
    <location>
        <begin position="559"/>
        <end position="572"/>
    </location>
</feature>
<dbReference type="GO" id="GO:0030424">
    <property type="term" value="C:axon"/>
    <property type="evidence" value="ECO:0007669"/>
    <property type="project" value="TreeGrafter"/>
</dbReference>
<dbReference type="InterPro" id="IPR011011">
    <property type="entry name" value="Znf_FYVE_PHD"/>
</dbReference>
<feature type="region of interest" description="Disordered" evidence="8">
    <location>
        <begin position="489"/>
        <end position="577"/>
    </location>
</feature>
<dbReference type="GO" id="GO:0048788">
    <property type="term" value="C:cytoskeleton of presynaptic active zone"/>
    <property type="evidence" value="ECO:0007669"/>
    <property type="project" value="TreeGrafter"/>
</dbReference>
<feature type="compositionally biased region" description="Polar residues" evidence="8">
    <location>
        <begin position="402"/>
        <end position="419"/>
    </location>
</feature>
<feature type="compositionally biased region" description="Basic and acidic residues" evidence="8">
    <location>
        <begin position="188"/>
        <end position="199"/>
    </location>
</feature>
<keyword evidence="2" id="KW-0677">Repeat</keyword>
<dbReference type="InterPro" id="IPR052098">
    <property type="entry name" value="Presynaptic_Scaffold_Bsn/Pclo"/>
</dbReference>
<keyword evidence="6" id="KW-0966">Cell projection</keyword>
<dbReference type="Ensembl" id="ENSSRHT00000016514.1">
    <property type="protein sequence ID" value="ENSSRHP00000015980.1"/>
    <property type="gene ID" value="ENSSRHG00000008843.1"/>
</dbReference>
<dbReference type="Gene3D" id="3.30.40.10">
    <property type="entry name" value="Zinc/RING finger domain, C3HC4 (zinc finger)"/>
    <property type="match status" value="2"/>
</dbReference>
<feature type="region of interest" description="Disordered" evidence="8">
    <location>
        <begin position="1"/>
        <end position="38"/>
    </location>
</feature>
<evidence type="ECO:0000256" key="8">
    <source>
        <dbReference type="SAM" id="MobiDB-lite"/>
    </source>
</evidence>
<dbReference type="AlphaFoldDB" id="A0A673GRK6"/>
<dbReference type="InterPro" id="IPR008899">
    <property type="entry name" value="Znf_piccolo"/>
</dbReference>
<reference evidence="10" key="2">
    <citation type="submission" date="2025-09" db="UniProtKB">
        <authorList>
            <consortium name="Ensembl"/>
        </authorList>
    </citation>
    <scope>IDENTIFICATION</scope>
</reference>
<feature type="region of interest" description="Disordered" evidence="8">
    <location>
        <begin position="150"/>
        <end position="220"/>
    </location>
</feature>
<dbReference type="SUPFAM" id="SSF57903">
    <property type="entry name" value="FYVE/PHD zinc finger"/>
    <property type="match status" value="2"/>
</dbReference>
<feature type="domain" description="Zinc finger piccolo-type" evidence="9">
    <location>
        <begin position="596"/>
        <end position="641"/>
    </location>
</feature>
<feature type="compositionally biased region" description="Basic and acidic residues" evidence="8">
    <location>
        <begin position="99"/>
        <end position="110"/>
    </location>
</feature>
<evidence type="ECO:0000259" key="9">
    <source>
        <dbReference type="Pfam" id="PF05715"/>
    </source>
</evidence>
<reference evidence="10" key="1">
    <citation type="submission" date="2025-08" db="UniProtKB">
        <authorList>
            <consortium name="Ensembl"/>
        </authorList>
    </citation>
    <scope>IDENTIFICATION</scope>
</reference>